<dbReference type="SMART" id="SM00530">
    <property type="entry name" value="HTH_XRE"/>
    <property type="match status" value="1"/>
</dbReference>
<dbReference type="Proteomes" id="UP001230908">
    <property type="component" value="Unassembled WGS sequence"/>
</dbReference>
<comment type="caution">
    <text evidence="2">The sequence shown here is derived from an EMBL/GenBank/DDBJ whole genome shotgun (WGS) entry which is preliminary data.</text>
</comment>
<dbReference type="Gene3D" id="1.10.260.40">
    <property type="entry name" value="lambda repressor-like DNA-binding domains"/>
    <property type="match status" value="1"/>
</dbReference>
<dbReference type="PROSITE" id="PS50943">
    <property type="entry name" value="HTH_CROC1"/>
    <property type="match status" value="1"/>
</dbReference>
<dbReference type="Pfam" id="PF01381">
    <property type="entry name" value="HTH_3"/>
    <property type="match status" value="1"/>
</dbReference>
<dbReference type="RefSeq" id="WP_308712128.1">
    <property type="nucleotide sequence ID" value="NZ_JAVHUY010000007.1"/>
</dbReference>
<dbReference type="InterPro" id="IPR001387">
    <property type="entry name" value="Cro/C1-type_HTH"/>
</dbReference>
<feature type="domain" description="HTH cro/C1-type" evidence="1">
    <location>
        <begin position="5"/>
        <end position="59"/>
    </location>
</feature>
<organism evidence="2 3">
    <name type="scientific">Phytohabitans maris</name>
    <dbReference type="NCBI Taxonomy" id="3071409"/>
    <lineage>
        <taxon>Bacteria</taxon>
        <taxon>Bacillati</taxon>
        <taxon>Actinomycetota</taxon>
        <taxon>Actinomycetes</taxon>
        <taxon>Micromonosporales</taxon>
        <taxon>Micromonosporaceae</taxon>
    </lineage>
</organism>
<dbReference type="EMBL" id="JAVHUY010000007">
    <property type="protein sequence ID" value="MDQ7904827.1"/>
    <property type="molecule type" value="Genomic_DNA"/>
</dbReference>
<evidence type="ECO:0000313" key="3">
    <source>
        <dbReference type="Proteomes" id="UP001230908"/>
    </source>
</evidence>
<protein>
    <submittedName>
        <fullName evidence="2">Helix-turn-helix transcriptional regulator</fullName>
    </submittedName>
</protein>
<sequence length="200" mass="22280">MAEVLRRRRTELGMSQADLAGAVGVDKRQIRRYEAGEQQPVLSVAVAIADALKISVGELAGIPSHQVDLTGEWWASWQTFKDRKEVITLQEVQFRQQGELISVETITRGITVEEGGYHWRGELRLWDNEILMGWYAALDGGTRSKGTMYFVLHPHGQKMSGRWVGLSYDGKIITGWAAMAHSGDEATELIAGLKERGEPT</sequence>
<evidence type="ECO:0000259" key="1">
    <source>
        <dbReference type="PROSITE" id="PS50943"/>
    </source>
</evidence>
<reference evidence="2 3" key="1">
    <citation type="submission" date="2023-08" db="EMBL/GenBank/DDBJ databases">
        <title>Phytohabitans sansha sp. nov., isolated from marine sediment.</title>
        <authorList>
            <person name="Zhao Y."/>
            <person name="Yi K."/>
        </authorList>
    </citation>
    <scope>NUCLEOTIDE SEQUENCE [LARGE SCALE GENOMIC DNA]</scope>
    <source>
        <strain evidence="2 3">ZYX-F-186</strain>
    </source>
</reference>
<accession>A0ABU0ZCP4</accession>
<dbReference type="InterPro" id="IPR010982">
    <property type="entry name" value="Lambda_DNA-bd_dom_sf"/>
</dbReference>
<dbReference type="SUPFAM" id="SSF47413">
    <property type="entry name" value="lambda repressor-like DNA-binding domains"/>
    <property type="match status" value="1"/>
</dbReference>
<keyword evidence="3" id="KW-1185">Reference proteome</keyword>
<evidence type="ECO:0000313" key="2">
    <source>
        <dbReference type="EMBL" id="MDQ7904827.1"/>
    </source>
</evidence>
<proteinExistence type="predicted"/>
<name>A0ABU0ZCP4_9ACTN</name>
<gene>
    <name evidence="2" type="ORF">RB614_09870</name>
</gene>
<dbReference type="CDD" id="cd00093">
    <property type="entry name" value="HTH_XRE"/>
    <property type="match status" value="1"/>
</dbReference>